<keyword evidence="14" id="KW-1185">Reference proteome</keyword>
<protein>
    <submittedName>
        <fullName evidence="13">M43 family zinc metalloprotease</fullName>
    </submittedName>
</protein>
<feature type="chain" id="PRO_5046706611" evidence="9">
    <location>
        <begin position="25"/>
        <end position="1040"/>
    </location>
</feature>
<keyword evidence="8" id="KW-1015">Disulfide bond</keyword>
<comment type="caution">
    <text evidence="13">The sequence shown here is derived from an EMBL/GenBank/DDBJ whole genome shotgun (WGS) entry which is preliminary data.</text>
</comment>
<evidence type="ECO:0000256" key="1">
    <source>
        <dbReference type="ARBA" id="ARBA00008721"/>
    </source>
</evidence>
<evidence type="ECO:0000256" key="8">
    <source>
        <dbReference type="ARBA" id="ARBA00023157"/>
    </source>
</evidence>
<dbReference type="SUPFAM" id="SSF55486">
    <property type="entry name" value="Metalloproteases ('zincins'), catalytic domain"/>
    <property type="match status" value="1"/>
</dbReference>
<evidence type="ECO:0000256" key="3">
    <source>
        <dbReference type="ARBA" id="ARBA00022723"/>
    </source>
</evidence>
<dbReference type="InterPro" id="IPR008754">
    <property type="entry name" value="Peptidase_M43"/>
</dbReference>
<dbReference type="Proteomes" id="UP001231197">
    <property type="component" value="Unassembled WGS sequence"/>
</dbReference>
<dbReference type="PANTHER" id="PTHR47466:SF1">
    <property type="entry name" value="METALLOPROTEASE MEP1 (AFU_ORTHOLOGUE AFUA_1G07730)-RELATED"/>
    <property type="match status" value="1"/>
</dbReference>
<evidence type="ECO:0000259" key="10">
    <source>
        <dbReference type="Pfam" id="PF05572"/>
    </source>
</evidence>
<evidence type="ECO:0000259" key="12">
    <source>
        <dbReference type="Pfam" id="PF20009"/>
    </source>
</evidence>
<feature type="domain" description="Peptidase M43 pregnancy-associated plasma-A" evidence="10">
    <location>
        <begin position="162"/>
        <end position="329"/>
    </location>
</feature>
<dbReference type="InterPro" id="IPR045474">
    <property type="entry name" value="GEVED"/>
</dbReference>
<evidence type="ECO:0000256" key="6">
    <source>
        <dbReference type="ARBA" id="ARBA00022833"/>
    </source>
</evidence>
<gene>
    <name evidence="13" type="ORF">QMA06_13670</name>
</gene>
<evidence type="ECO:0000313" key="13">
    <source>
        <dbReference type="EMBL" id="MDN3493769.1"/>
    </source>
</evidence>
<dbReference type="Pfam" id="PF05572">
    <property type="entry name" value="Peptidase_M43"/>
    <property type="match status" value="1"/>
</dbReference>
<dbReference type="GO" id="GO:0008237">
    <property type="term" value="F:metallopeptidase activity"/>
    <property type="evidence" value="ECO:0007669"/>
    <property type="project" value="UniProtKB-KW"/>
</dbReference>
<keyword evidence="5" id="KW-0378">Hydrolase</keyword>
<keyword evidence="6" id="KW-0862">Zinc</keyword>
<evidence type="ECO:0000256" key="2">
    <source>
        <dbReference type="ARBA" id="ARBA00022670"/>
    </source>
</evidence>
<feature type="domain" description="Secretion system C-terminal sorting" evidence="11">
    <location>
        <begin position="982"/>
        <end position="1039"/>
    </location>
</feature>
<evidence type="ECO:0000256" key="9">
    <source>
        <dbReference type="SAM" id="SignalP"/>
    </source>
</evidence>
<dbReference type="InterPro" id="IPR024079">
    <property type="entry name" value="MetalloPept_cat_dom_sf"/>
</dbReference>
<evidence type="ECO:0000256" key="4">
    <source>
        <dbReference type="ARBA" id="ARBA00022729"/>
    </source>
</evidence>
<accession>A0ABT7ZXR6</accession>
<evidence type="ECO:0000256" key="7">
    <source>
        <dbReference type="ARBA" id="ARBA00023049"/>
    </source>
</evidence>
<evidence type="ECO:0000256" key="5">
    <source>
        <dbReference type="ARBA" id="ARBA00022801"/>
    </source>
</evidence>
<feature type="domain" description="GEVED" evidence="12">
    <location>
        <begin position="420"/>
        <end position="506"/>
    </location>
</feature>
<keyword evidence="2" id="KW-0645">Protease</keyword>
<dbReference type="PANTHER" id="PTHR47466">
    <property type="match status" value="1"/>
</dbReference>
<keyword evidence="3" id="KW-0479">Metal-binding</keyword>
<dbReference type="Pfam" id="PF20009">
    <property type="entry name" value="GEVED"/>
    <property type="match status" value="1"/>
</dbReference>
<dbReference type="RefSeq" id="WP_290207445.1">
    <property type="nucleotide sequence ID" value="NZ_JASDDK010000005.1"/>
</dbReference>
<evidence type="ECO:0000259" key="11">
    <source>
        <dbReference type="Pfam" id="PF18962"/>
    </source>
</evidence>
<keyword evidence="7 13" id="KW-0482">Metalloprotease</keyword>
<dbReference type="InterPro" id="IPR026444">
    <property type="entry name" value="Secre_tail"/>
</dbReference>
<keyword evidence="4 9" id="KW-0732">Signal</keyword>
<evidence type="ECO:0000313" key="14">
    <source>
        <dbReference type="Proteomes" id="UP001231197"/>
    </source>
</evidence>
<proteinExistence type="inferred from homology"/>
<comment type="similarity">
    <text evidence="1">Belongs to the peptidase M43B family.</text>
</comment>
<dbReference type="EMBL" id="JASDDK010000005">
    <property type="protein sequence ID" value="MDN3493769.1"/>
    <property type="molecule type" value="Genomic_DNA"/>
</dbReference>
<name>A0ABT7ZXR6_9FLAO</name>
<dbReference type="Pfam" id="PF18962">
    <property type="entry name" value="Por_Secre_tail"/>
    <property type="match status" value="1"/>
</dbReference>
<sequence>MKFLKSTYLLLGACLFFTSFYAQQRCGFDDQRASQLQDPSFAAMSKAAEQRIQTAIENRSYSRMAGTVLTIPVVIHVLHLGETVGTGTNISDAQIQSSIDNLNDYYRGQIPSSPVDFEIEFVLAKRDPSCNATTGINRVDASGLPGYSSNGVNVNNSNGASYNDIVTLSSWPQTEYFNVWVVSELDGNNGGYGFQGYAYFYNEGFGGHGSVMMSTVFGYDPGNINGWGLNSNGDNSTVVHEVGHFFNLYHTFQGDGDGETCPADVTVGTNSDGCADTVPHKRETSSCPTINSCTLSPWVDNNTRNNIMSYYNCADRLTNDQKTRARAAMEETSIINSKGGIAPDPTYAAPVAACANNATSSNYSGITNVELNGVNYGSWTSASDGGNLDLTGDCKLYFEIDSDTSNTLNTTVLSVNIQQLGVWIDWNDDGDFEDEAELQYLENDINASISNEVSISINLPSTIPYGDYVRIRLITDLDYDEYGDVGPINSGCYTSLVYGQSEDYSIYIKPKTGGETYTYNNDWSPSNPVGISTSIDYIVIEAGAATISANTVCSTITVNPGAALTIDSGVSVTAVAVDLNSTSQMFSSLILDGSITGVVNYNKHTSIVGTNDLISAPVSGQLFPAFEIVNDNLAASGNIRAFAPYNTSVGEYQNYDLLTNVLTTIDAGKGYRAATTDDGNLTFTGVVRSDDVLDVPISDAAAGFAWNLIGNPYPSYLDFEVFFTTNASQLDANSEFQAIYGYDGNASNEWTVWNLATIADKTVTELIAPGQAFFVKSKATGGLVDFTTNMRRIGSSDDFIVGRNNNNNNNVALCELNLTSANNNASTKIYFIEGTTRGLDVGYDAGAYRGSASEFSIFSNLVEDNSGLDIAIQSLPFNDLSDVIIPLGINAPANEQLTISIADVSTVPSGTNVYLNDTYENTYTLLNTSDYIFTPTETLDGTERFNIQYATQTLSNDDNEFTNLQIYTTKTPRQVIVKGELNHATSANLYDIQGRLVLSSELNSSNRLNSINVSTLSTGIYIIELNSGDDRKRTEKLIIN</sequence>
<dbReference type="NCBIfam" id="TIGR04183">
    <property type="entry name" value="Por_Secre_tail"/>
    <property type="match status" value="1"/>
</dbReference>
<feature type="signal peptide" evidence="9">
    <location>
        <begin position="1"/>
        <end position="24"/>
    </location>
</feature>
<organism evidence="13 14">
    <name type="scientific">Winogradskyella bathintestinalis</name>
    <dbReference type="NCBI Taxonomy" id="3035208"/>
    <lineage>
        <taxon>Bacteria</taxon>
        <taxon>Pseudomonadati</taxon>
        <taxon>Bacteroidota</taxon>
        <taxon>Flavobacteriia</taxon>
        <taxon>Flavobacteriales</taxon>
        <taxon>Flavobacteriaceae</taxon>
        <taxon>Winogradskyella</taxon>
    </lineage>
</organism>
<reference evidence="13 14" key="1">
    <citation type="journal article" date="2023" name="Int. J. Syst. Evol. Microbiol.">
        <title>Winogradskyella bathintestinalis sp. nov., isolated from the intestine of the deep-sea loosejaw dragonfish, Malacosteus niger.</title>
        <authorList>
            <person name="Uniacke-Lowe S."/>
            <person name="Johnson C.N."/>
            <person name="Stanton C."/>
            <person name="Hill C."/>
            <person name="Ross P."/>
        </authorList>
    </citation>
    <scope>NUCLEOTIDE SEQUENCE [LARGE SCALE GENOMIC DNA]</scope>
    <source>
        <strain evidence="13 14">APC 3343</strain>
    </source>
</reference>
<dbReference type="Gene3D" id="3.40.390.10">
    <property type="entry name" value="Collagenase (Catalytic Domain)"/>
    <property type="match status" value="1"/>
</dbReference>